<dbReference type="Pfam" id="PF24586">
    <property type="entry name" value="DUF7611"/>
    <property type="match status" value="1"/>
</dbReference>
<dbReference type="Pfam" id="PF24588">
    <property type="entry name" value="DUF7613"/>
    <property type="match status" value="1"/>
</dbReference>
<feature type="compositionally biased region" description="Polar residues" evidence="1">
    <location>
        <begin position="374"/>
        <end position="384"/>
    </location>
</feature>
<dbReference type="InterPro" id="IPR056030">
    <property type="entry name" value="DUF7611"/>
</dbReference>
<dbReference type="InterPro" id="IPR056033">
    <property type="entry name" value="DUF7614"/>
</dbReference>
<evidence type="ECO:0000259" key="5">
    <source>
        <dbReference type="Pfam" id="PF24589"/>
    </source>
</evidence>
<proteinExistence type="predicted"/>
<feature type="compositionally biased region" description="Basic and acidic residues" evidence="1">
    <location>
        <begin position="475"/>
        <end position="484"/>
    </location>
</feature>
<protein>
    <submittedName>
        <fullName evidence="6">Uncharacterized protein</fullName>
    </submittedName>
</protein>
<reference evidence="6" key="1">
    <citation type="journal article" date="2020" name="Stud. Mycol.">
        <title>101 Dothideomycetes genomes: a test case for predicting lifestyles and emergence of pathogens.</title>
        <authorList>
            <person name="Haridas S."/>
            <person name="Albert R."/>
            <person name="Binder M."/>
            <person name="Bloem J."/>
            <person name="Labutti K."/>
            <person name="Salamov A."/>
            <person name="Andreopoulos B."/>
            <person name="Baker S."/>
            <person name="Barry K."/>
            <person name="Bills G."/>
            <person name="Bluhm B."/>
            <person name="Cannon C."/>
            <person name="Castanera R."/>
            <person name="Culley D."/>
            <person name="Daum C."/>
            <person name="Ezra D."/>
            <person name="Gonzalez J."/>
            <person name="Henrissat B."/>
            <person name="Kuo A."/>
            <person name="Liang C."/>
            <person name="Lipzen A."/>
            <person name="Lutzoni F."/>
            <person name="Magnuson J."/>
            <person name="Mondo S."/>
            <person name="Nolan M."/>
            <person name="Ohm R."/>
            <person name="Pangilinan J."/>
            <person name="Park H.-J."/>
            <person name="Ramirez L."/>
            <person name="Alfaro M."/>
            <person name="Sun H."/>
            <person name="Tritt A."/>
            <person name="Yoshinaga Y."/>
            <person name="Zwiers L.-H."/>
            <person name="Turgeon B."/>
            <person name="Goodwin S."/>
            <person name="Spatafora J."/>
            <person name="Crous P."/>
            <person name="Grigoriev I."/>
        </authorList>
    </citation>
    <scope>NUCLEOTIDE SEQUENCE</scope>
    <source>
        <strain evidence="6">CBS 121739</strain>
    </source>
</reference>
<keyword evidence="7" id="KW-1185">Reference proteome</keyword>
<dbReference type="AlphaFoldDB" id="A0A6A6VYG5"/>
<evidence type="ECO:0000259" key="2">
    <source>
        <dbReference type="Pfam" id="PF24586"/>
    </source>
</evidence>
<dbReference type="InterPro" id="IPR056032">
    <property type="entry name" value="DUF7613"/>
</dbReference>
<evidence type="ECO:0000313" key="6">
    <source>
        <dbReference type="EMBL" id="KAF2755255.1"/>
    </source>
</evidence>
<dbReference type="Proteomes" id="UP000799437">
    <property type="component" value="Unassembled WGS sequence"/>
</dbReference>
<dbReference type="GeneID" id="54488494"/>
<feature type="domain" description="DUF7612" evidence="3">
    <location>
        <begin position="817"/>
        <end position="947"/>
    </location>
</feature>
<feature type="region of interest" description="Disordered" evidence="1">
    <location>
        <begin position="1"/>
        <end position="33"/>
    </location>
</feature>
<dbReference type="InterPro" id="IPR056031">
    <property type="entry name" value="DUF7612"/>
</dbReference>
<dbReference type="Pfam" id="PF24589">
    <property type="entry name" value="DUF7614"/>
    <property type="match status" value="1"/>
</dbReference>
<feature type="region of interest" description="Disordered" evidence="1">
    <location>
        <begin position="150"/>
        <end position="495"/>
    </location>
</feature>
<evidence type="ECO:0000259" key="3">
    <source>
        <dbReference type="Pfam" id="PF24587"/>
    </source>
</evidence>
<feature type="compositionally biased region" description="Polar residues" evidence="1">
    <location>
        <begin position="398"/>
        <end position="407"/>
    </location>
</feature>
<accession>A0A6A6VYG5</accession>
<feature type="domain" description="DUF7614" evidence="5">
    <location>
        <begin position="1112"/>
        <end position="1251"/>
    </location>
</feature>
<dbReference type="EMBL" id="ML996578">
    <property type="protein sequence ID" value="KAF2755255.1"/>
    <property type="molecule type" value="Genomic_DNA"/>
</dbReference>
<dbReference type="Pfam" id="PF24587">
    <property type="entry name" value="DUF7612"/>
    <property type="match status" value="1"/>
</dbReference>
<dbReference type="OrthoDB" id="4356615at2759"/>
<evidence type="ECO:0000256" key="1">
    <source>
        <dbReference type="SAM" id="MobiDB-lite"/>
    </source>
</evidence>
<feature type="compositionally biased region" description="Pro residues" evidence="1">
    <location>
        <begin position="331"/>
        <end position="347"/>
    </location>
</feature>
<evidence type="ECO:0000259" key="4">
    <source>
        <dbReference type="Pfam" id="PF24588"/>
    </source>
</evidence>
<feature type="compositionally biased region" description="Basic and acidic residues" evidence="1">
    <location>
        <begin position="166"/>
        <end position="176"/>
    </location>
</feature>
<organism evidence="6 7">
    <name type="scientific">Pseudovirgaria hyperparasitica</name>
    <dbReference type="NCBI Taxonomy" id="470096"/>
    <lineage>
        <taxon>Eukaryota</taxon>
        <taxon>Fungi</taxon>
        <taxon>Dikarya</taxon>
        <taxon>Ascomycota</taxon>
        <taxon>Pezizomycotina</taxon>
        <taxon>Dothideomycetes</taxon>
        <taxon>Dothideomycetes incertae sedis</taxon>
        <taxon>Acrospermales</taxon>
        <taxon>Acrospermaceae</taxon>
        <taxon>Pseudovirgaria</taxon>
    </lineage>
</organism>
<evidence type="ECO:0000313" key="7">
    <source>
        <dbReference type="Proteomes" id="UP000799437"/>
    </source>
</evidence>
<feature type="domain" description="DUF7611" evidence="2">
    <location>
        <begin position="656"/>
        <end position="810"/>
    </location>
</feature>
<gene>
    <name evidence="6" type="ORF">EJ05DRAFT_503558</name>
</gene>
<dbReference type="RefSeq" id="XP_033597706.1">
    <property type="nucleotide sequence ID" value="XM_033747440.1"/>
</dbReference>
<feature type="compositionally biased region" description="Low complexity" evidence="1">
    <location>
        <begin position="318"/>
        <end position="330"/>
    </location>
</feature>
<feature type="domain" description="DUF7613" evidence="4">
    <location>
        <begin position="951"/>
        <end position="1106"/>
    </location>
</feature>
<sequence length="1266" mass="141337">MEDGGKLFGKSRWRGKLFSKDDEPGKTTARPLNNDVMDFLAPSTQKAQAIAQKPKIDISAAKRWPDASDIKNAPSPVVNSALRGAKISKRGKALTVTFVRSAPDVIGEGGDMAEDPVIIVSQMKTAHAPRKITQQDDAAMNLNFYPTAGIHGRPGARSPNALSERPQMRARADTSHGEVSQPLYQKLEKRKSPPLPPQGPQAGEGFGFRPKPLARAPTGFNTIEEPAPPPFKTDEEDDFVPKPLKRAQTGFSASGEYPSSDEEPKLPNVDFEDPHIDKLNRQKRTFSAQMRQKMVEEEAQAFHKALLTQRDSDENERPQTASDDSSSPPQALQPPGPPPNRTLPQPRPVVATGNGFKPYVPNKPQVLSPEEISPNVTGKFSQDRGSPYQPQPSPRLRSPTNVAPSHDTQPRQRTGRSPVPAGPRESPKPYKPSPEPNSVRQPTQSPIPGSQPRDLPPYSQSAPEKPVSRLNQEASIDRSRRPRADTAVSATPSAGDAALEDFAERVTHMRSIFRLTAELERALYDHSPTTYSRAAIWWFLKGRTGLEDMIRNSQRDGPAPQERLMQPHVDLAKTWWIITDVMGSHPALRNYHDISPQAQSKAARDASDKAAAEIFELIEMVSTNLKALVSSMSRNGVMPPQQALIQGQDQSIWIKYPKFHSDVAPLLVGKSSRSLLAEESSSNANPMSTMPLSDTRDEFCYGRMFVRVSLSTDDADTDRVDLPCVLTILRPRDDWRLKVAICSQSELVNIIVQGDRKAGPTWEDVQWRTKARGLTVHLPRGYALNVDFQEKDFRTLYNIYDYTARIERSLAPEPEIEKISYELTLRDFQYTNTANPQAFPQDRVRRCRVKIFERQDHVAHGTGLRRFHRGYRFVVCSSPRNKTLNSVCHTLGISAPVDFEFRQDSNGQDSLPALQLRCIDAKSKTTMVLGFNNTKERSALFAALTGMNPDKEETVFAQMPLQSLTIEPTAVSGVSSSVGAVTKNFKWTDVKVINADPEVTNTDIPKTVMSEYLRVVARHNAGSWTDWMNLAPGQMQIRLDTTKSPRLLMKREPQLDVTASIDAKRAESSAPEALNQLVQVIEKASTIRVFEFQNMQDLHNFESAVTGFSIRFDGVASTVHIARRRMVVPIYKKWEANQVRVQIVERENMCQVVFFFDNFSHAEAMNFQIKQMDVFEKIDKGKGFSGGSNWGLKLADAKFALPGGKGEGREGKGEKNRFLSLDLLEYAGEHDDITIGFDSQEERDRFSRALPAATQVVRSMTMRRKI</sequence>
<feature type="compositionally biased region" description="Polar residues" evidence="1">
    <location>
        <begin position="438"/>
        <end position="448"/>
    </location>
</feature>
<name>A0A6A6VYG5_9PEZI</name>